<feature type="transmembrane region" description="Helical" evidence="7">
    <location>
        <begin position="58"/>
        <end position="80"/>
    </location>
</feature>
<keyword evidence="4 7" id="KW-0812">Transmembrane</keyword>
<keyword evidence="5 7" id="KW-1133">Transmembrane helix</keyword>
<evidence type="ECO:0000256" key="6">
    <source>
        <dbReference type="ARBA" id="ARBA00023136"/>
    </source>
</evidence>
<dbReference type="InterPro" id="IPR003688">
    <property type="entry name" value="TraG/VirD4"/>
</dbReference>
<evidence type="ECO:0000256" key="4">
    <source>
        <dbReference type="ARBA" id="ARBA00022692"/>
    </source>
</evidence>
<feature type="transmembrane region" description="Helical" evidence="7">
    <location>
        <begin position="86"/>
        <end position="110"/>
    </location>
</feature>
<proteinExistence type="inferred from homology"/>
<dbReference type="InterPro" id="IPR027417">
    <property type="entry name" value="P-loop_NTPase"/>
</dbReference>
<comment type="subcellular location">
    <subcellularLocation>
        <location evidence="1">Cell membrane</location>
        <topology evidence="1">Multi-pass membrane protein</topology>
    </subcellularLocation>
</comment>
<dbReference type="GO" id="GO:0005886">
    <property type="term" value="C:plasma membrane"/>
    <property type="evidence" value="ECO:0007669"/>
    <property type="project" value="UniProtKB-SubCell"/>
</dbReference>
<dbReference type="Pfam" id="PF02534">
    <property type="entry name" value="T4SS-DNA_transf"/>
    <property type="match status" value="1"/>
</dbReference>
<comment type="caution">
    <text evidence="9">The sequence shown here is derived from an EMBL/GenBank/DDBJ whole genome shotgun (WGS) entry which is preliminary data.</text>
</comment>
<dbReference type="RefSeq" id="WP_281105889.1">
    <property type="nucleotide sequence ID" value="NZ_JAOPMH010000007.1"/>
</dbReference>
<evidence type="ECO:0000256" key="1">
    <source>
        <dbReference type="ARBA" id="ARBA00004651"/>
    </source>
</evidence>
<dbReference type="InterPro" id="IPR032689">
    <property type="entry name" value="TraG-D_C"/>
</dbReference>
<dbReference type="PANTHER" id="PTHR37937:SF1">
    <property type="entry name" value="CONJUGATIVE TRANSFER: DNA TRANSPORT"/>
    <property type="match status" value="1"/>
</dbReference>
<dbReference type="Pfam" id="PF12696">
    <property type="entry name" value="TraG-D_C"/>
    <property type="match status" value="1"/>
</dbReference>
<dbReference type="Gene3D" id="3.40.50.300">
    <property type="entry name" value="P-loop containing nucleotide triphosphate hydrolases"/>
    <property type="match status" value="1"/>
</dbReference>
<evidence type="ECO:0000256" key="5">
    <source>
        <dbReference type="ARBA" id="ARBA00022989"/>
    </source>
</evidence>
<dbReference type="Proteomes" id="UP001161916">
    <property type="component" value="Unassembled WGS sequence"/>
</dbReference>
<sequence>MTGHRTTARRGYDREELNSDNRRKVMDAWKRFESSKPGVWLSRHTDLLERLSDEESHLVARVGAMVCVFALILSMVLFLAVQGDMLAWTLLTLPVFAVAFMVVMALWIFWDAYRDSGERAADWLSTRPGVATWRQLAADYGPRAINRDVVPSVLPRMLADFRDRKPHAIRPRPWHAAWYVGKSWNMEVWLGSERHIYVLGPTRSGKTVSVVIPAVVEAPGFVLATSTRGDIIKTTRYLRECGVKDRVTGASYGGRGAGTTHIFDPEGVAENDPDTRHNMNWTPLQGCDDPAVAMRRAQTMVAIGGMGSGSNNQEWGVSAAMYVQAMLYAAAIADRTINDCYKWSLSPENAQEAADLIRKYTNEREMDRWAATLNALPHVDPRQKGSEWFGVKNAFSILADPNVRARMNLSPSDPRLIDPKRMVLRGDTVYVLSKPRRDGGVAGNAGIFVSLLLDTFQEACQDIAFDKASGSRGKIEPPARFVLDELSNIEKWPGLRNAITQGGGNGYQLIIVEQSRQQMADEKDGYGKAVEQTVWENCHKIMLKGTSDDETLKWWIALIGSHDRTRRESSWNPGQGPLGGLTTRHEHEESVTQRELSLLPVGYGLVAPLGQAPALVRMIMFMRRAWWREGLEDLRPTATNAWHEDHGERTIA</sequence>
<organism evidence="9 10">
    <name type="scientific">Bifidobacterium catenulatum subsp. kashiwanohense</name>
    <dbReference type="NCBI Taxonomy" id="630129"/>
    <lineage>
        <taxon>Bacteria</taxon>
        <taxon>Bacillati</taxon>
        <taxon>Actinomycetota</taxon>
        <taxon>Actinomycetes</taxon>
        <taxon>Bifidobacteriales</taxon>
        <taxon>Bifidobacteriaceae</taxon>
        <taxon>Bifidobacterium</taxon>
    </lineage>
</organism>
<gene>
    <name evidence="9" type="ORF">OB951_06965</name>
</gene>
<accession>A0AA43T4G2</accession>
<dbReference type="EMBL" id="JAOPMH010000007">
    <property type="protein sequence ID" value="MDH7890329.1"/>
    <property type="molecule type" value="Genomic_DNA"/>
</dbReference>
<reference evidence="9" key="1">
    <citation type="submission" date="2022-09" db="EMBL/GenBank/DDBJ databases">
        <authorList>
            <person name="Orihara K."/>
        </authorList>
    </citation>
    <scope>NUCLEOTIDE SEQUENCE</scope>
    <source>
        <strain evidence="9">YIT 13062</strain>
    </source>
</reference>
<keyword evidence="3" id="KW-1003">Cell membrane</keyword>
<name>A0AA43T4G2_9BIFI</name>
<evidence type="ECO:0000256" key="2">
    <source>
        <dbReference type="ARBA" id="ARBA00008806"/>
    </source>
</evidence>
<evidence type="ECO:0000313" key="10">
    <source>
        <dbReference type="Proteomes" id="UP001161916"/>
    </source>
</evidence>
<evidence type="ECO:0000259" key="8">
    <source>
        <dbReference type="Pfam" id="PF12696"/>
    </source>
</evidence>
<dbReference type="SUPFAM" id="SSF52540">
    <property type="entry name" value="P-loop containing nucleoside triphosphate hydrolases"/>
    <property type="match status" value="1"/>
</dbReference>
<dbReference type="PANTHER" id="PTHR37937">
    <property type="entry name" value="CONJUGATIVE TRANSFER: DNA TRANSPORT"/>
    <property type="match status" value="1"/>
</dbReference>
<evidence type="ECO:0000313" key="9">
    <source>
        <dbReference type="EMBL" id="MDH7890329.1"/>
    </source>
</evidence>
<dbReference type="CDD" id="cd01127">
    <property type="entry name" value="TrwB_TraG_TraD_VirD4"/>
    <property type="match status" value="1"/>
</dbReference>
<dbReference type="InterPro" id="IPR051539">
    <property type="entry name" value="T4SS-coupling_protein"/>
</dbReference>
<evidence type="ECO:0000256" key="7">
    <source>
        <dbReference type="SAM" id="Phobius"/>
    </source>
</evidence>
<dbReference type="AlphaFoldDB" id="A0AA43T4G2"/>
<feature type="domain" description="TraD/TraG TraM recognition site" evidence="8">
    <location>
        <begin position="478"/>
        <end position="590"/>
    </location>
</feature>
<evidence type="ECO:0000256" key="3">
    <source>
        <dbReference type="ARBA" id="ARBA00022475"/>
    </source>
</evidence>
<protein>
    <submittedName>
        <fullName evidence="9">Type IV secretory system conjugative DNA transfer family protein</fullName>
    </submittedName>
</protein>
<reference evidence="9" key="2">
    <citation type="journal article" date="2023" name="Gut Microbes">
        <title>Characterization of Bifidobacterium kashiwanohense that utilizes both milk- and plant-derived oligosaccharides.</title>
        <authorList>
            <person name="Orihara K."/>
            <person name="Yahagi K."/>
            <person name="Saito Y."/>
            <person name="Watanabe Y."/>
            <person name="Sasai T."/>
            <person name="Hara T."/>
            <person name="Tsukuda N."/>
            <person name="Oki K."/>
            <person name="Fujimoto J."/>
            <person name="Matsuki T."/>
        </authorList>
    </citation>
    <scope>NUCLEOTIDE SEQUENCE</scope>
    <source>
        <strain evidence="9">YIT 13062</strain>
    </source>
</reference>
<comment type="similarity">
    <text evidence="2">Belongs to the VirD4/TraG family.</text>
</comment>
<keyword evidence="6 7" id="KW-0472">Membrane</keyword>